<dbReference type="PIRSF" id="PIRSF036428">
    <property type="entry name" value="CobL"/>
    <property type="match status" value="1"/>
</dbReference>
<keyword evidence="4 7" id="KW-0808">Transferase</keyword>
<dbReference type="SUPFAM" id="SSF53335">
    <property type="entry name" value="S-adenosyl-L-methionine-dependent methyltransferases"/>
    <property type="match status" value="1"/>
</dbReference>
<dbReference type="AlphaFoldDB" id="A0A5C5Z5Y6"/>
<dbReference type="GO" id="GO:0009236">
    <property type="term" value="P:cobalamin biosynthetic process"/>
    <property type="evidence" value="ECO:0007669"/>
    <property type="project" value="UniProtKB-UniPathway"/>
</dbReference>
<accession>A0A5C5Z5Y6</accession>
<dbReference type="UniPathway" id="UPA00148"/>
<dbReference type="InterPro" id="IPR014008">
    <property type="entry name" value="Cbl_synth_MTase_CbiT"/>
</dbReference>
<keyword evidence="8" id="KW-1185">Reference proteome</keyword>
<dbReference type="InterPro" id="IPR000878">
    <property type="entry name" value="4pyrrol_Mease"/>
</dbReference>
<dbReference type="GO" id="GO:0032259">
    <property type="term" value="P:methylation"/>
    <property type="evidence" value="ECO:0007669"/>
    <property type="project" value="UniProtKB-KW"/>
</dbReference>
<evidence type="ECO:0000259" key="6">
    <source>
        <dbReference type="Pfam" id="PF00590"/>
    </source>
</evidence>
<dbReference type="EC" id="2.1.1.132" evidence="7"/>
<dbReference type="CDD" id="cd11644">
    <property type="entry name" value="Precorrin-6Y-MT"/>
    <property type="match status" value="1"/>
</dbReference>
<dbReference type="CDD" id="cd02440">
    <property type="entry name" value="AdoMet_MTases"/>
    <property type="match status" value="1"/>
</dbReference>
<evidence type="ECO:0000256" key="3">
    <source>
        <dbReference type="ARBA" id="ARBA00022603"/>
    </source>
</evidence>
<sequence length="435" mass="47091">MPAEVDLKRYSKRFANLKSKKETPLTARIQIVGIGDDGLDGLTGQARQLIKNATVLVGPSLLLDKIGNTDSKRIVVGSNLQQLQQAIKELGDSSAVVLASGDPLFYGIARYLTETFGKDRFEVIPHVSSMQLAFARVKESWDDAYLTNLATQPLDRVVDNIRTAELVGLFTTESITPAVVAEALLDRRIDYFTGYVCENLGTPDETVTQGDLQSIRTQSFGSMNVMVLVRRHGAADRPSGSAQRRLFGNPDDLFLQSRPKRGLLTPSEVRCIALAELSLTPTSVVWDVGAGSGSLAIEAAAIANKGKVFAIEMDAEDFALMIENAKMFDVPSLVPIHGQAPEAWKELPDANAIFVGGSGRIVPELVSSAIKRLTSGGRIVVNVSSPDNLVAVQQVLGDAAMQPDVRMINIARGQYQLDRVRFASLNPTFLVLGQK</sequence>
<dbReference type="InterPro" id="IPR006365">
    <property type="entry name" value="Cbl_synth_CobL"/>
</dbReference>
<dbReference type="Gene3D" id="3.40.1010.10">
    <property type="entry name" value="Cobalt-precorrin-4 Transmethylase, Domain 1"/>
    <property type="match status" value="1"/>
</dbReference>
<dbReference type="NCBIfam" id="TIGR02469">
    <property type="entry name" value="CbiT"/>
    <property type="match status" value="1"/>
</dbReference>
<dbReference type="InterPro" id="IPR014777">
    <property type="entry name" value="4pyrrole_Mease_sub1"/>
</dbReference>
<dbReference type="InterPro" id="IPR035996">
    <property type="entry name" value="4pyrrol_Methylase_sf"/>
</dbReference>
<protein>
    <submittedName>
        <fullName evidence="7">Precorrin-6Y C(5,15)-methyltransferase [decarboxylating]</fullName>
        <ecNumber evidence="7">2.1.1.132</ecNumber>
    </submittedName>
</protein>
<feature type="domain" description="Tetrapyrrole methylase" evidence="6">
    <location>
        <begin position="29"/>
        <end position="215"/>
    </location>
</feature>
<evidence type="ECO:0000256" key="1">
    <source>
        <dbReference type="ARBA" id="ARBA00004953"/>
    </source>
</evidence>
<dbReference type="Gene3D" id="3.30.950.10">
    <property type="entry name" value="Methyltransferase, Cobalt-precorrin-4 Transmethylase, Domain 2"/>
    <property type="match status" value="1"/>
</dbReference>
<dbReference type="NCBIfam" id="TIGR02467">
    <property type="entry name" value="CbiE"/>
    <property type="match status" value="1"/>
</dbReference>
<reference evidence="7 8" key="1">
    <citation type="submission" date="2019-02" db="EMBL/GenBank/DDBJ databases">
        <title>Deep-cultivation of Planctomycetes and their phenomic and genomic characterization uncovers novel biology.</title>
        <authorList>
            <person name="Wiegand S."/>
            <person name="Jogler M."/>
            <person name="Boedeker C."/>
            <person name="Pinto D."/>
            <person name="Vollmers J."/>
            <person name="Rivas-Marin E."/>
            <person name="Kohn T."/>
            <person name="Peeters S.H."/>
            <person name="Heuer A."/>
            <person name="Rast P."/>
            <person name="Oberbeckmann S."/>
            <person name="Bunk B."/>
            <person name="Jeske O."/>
            <person name="Meyerdierks A."/>
            <person name="Storesund J.E."/>
            <person name="Kallscheuer N."/>
            <person name="Luecker S."/>
            <person name="Lage O.M."/>
            <person name="Pohl T."/>
            <person name="Merkel B.J."/>
            <person name="Hornburger P."/>
            <person name="Mueller R.-W."/>
            <person name="Bruemmer F."/>
            <person name="Labrenz M."/>
            <person name="Spormann A.M."/>
            <person name="Op Den Camp H."/>
            <person name="Overmann J."/>
            <person name="Amann R."/>
            <person name="Jetten M.S.M."/>
            <person name="Mascher T."/>
            <person name="Medema M.H."/>
            <person name="Devos D.P."/>
            <person name="Kaster A.-K."/>
            <person name="Ovreas L."/>
            <person name="Rohde M."/>
            <person name="Galperin M.Y."/>
            <person name="Jogler C."/>
        </authorList>
    </citation>
    <scope>NUCLEOTIDE SEQUENCE [LARGE SCALE GENOMIC DNA]</scope>
    <source>
        <strain evidence="7 8">CA13</strain>
    </source>
</reference>
<dbReference type="Gene3D" id="3.40.50.150">
    <property type="entry name" value="Vaccinia Virus protein VP39"/>
    <property type="match status" value="1"/>
</dbReference>
<keyword evidence="2" id="KW-0169">Cobalamin biosynthesis</keyword>
<dbReference type="PANTHER" id="PTHR43182:SF1">
    <property type="entry name" value="COBALT-PRECORRIN-7 C(5)-METHYLTRANSFERASE"/>
    <property type="match status" value="1"/>
</dbReference>
<comment type="caution">
    <text evidence="7">The sequence shown here is derived from an EMBL/GenBank/DDBJ whole genome shotgun (WGS) entry which is preliminary data.</text>
</comment>
<dbReference type="Pfam" id="PF00590">
    <property type="entry name" value="TP_methylase"/>
    <property type="match status" value="1"/>
</dbReference>
<name>A0A5C5Z5Y6_9BACT</name>
<keyword evidence="5" id="KW-0949">S-adenosyl-L-methionine</keyword>
<evidence type="ECO:0000313" key="8">
    <source>
        <dbReference type="Proteomes" id="UP000315010"/>
    </source>
</evidence>
<dbReference type="InterPro" id="IPR014776">
    <property type="entry name" value="4pyrrole_Mease_sub2"/>
</dbReference>
<dbReference type="InterPro" id="IPR012818">
    <property type="entry name" value="CbiE"/>
</dbReference>
<evidence type="ECO:0000256" key="2">
    <source>
        <dbReference type="ARBA" id="ARBA00022573"/>
    </source>
</evidence>
<evidence type="ECO:0000256" key="4">
    <source>
        <dbReference type="ARBA" id="ARBA00022679"/>
    </source>
</evidence>
<dbReference type="InterPro" id="IPR029063">
    <property type="entry name" value="SAM-dependent_MTases_sf"/>
</dbReference>
<dbReference type="InterPro" id="IPR050714">
    <property type="entry name" value="Cobalamin_biosynth_MTase"/>
</dbReference>
<dbReference type="GO" id="GO:0008276">
    <property type="term" value="F:protein methyltransferase activity"/>
    <property type="evidence" value="ECO:0007669"/>
    <property type="project" value="InterPro"/>
</dbReference>
<dbReference type="SUPFAM" id="SSF53790">
    <property type="entry name" value="Tetrapyrrole methylase"/>
    <property type="match status" value="1"/>
</dbReference>
<dbReference type="Proteomes" id="UP000315010">
    <property type="component" value="Unassembled WGS sequence"/>
</dbReference>
<comment type="pathway">
    <text evidence="1">Cofactor biosynthesis; adenosylcobalamin biosynthesis.</text>
</comment>
<organism evidence="7 8">
    <name type="scientific">Novipirellula herctigrandis</name>
    <dbReference type="NCBI Taxonomy" id="2527986"/>
    <lineage>
        <taxon>Bacteria</taxon>
        <taxon>Pseudomonadati</taxon>
        <taxon>Planctomycetota</taxon>
        <taxon>Planctomycetia</taxon>
        <taxon>Pirellulales</taxon>
        <taxon>Pirellulaceae</taxon>
        <taxon>Novipirellula</taxon>
    </lineage>
</organism>
<gene>
    <name evidence="7" type="primary">cobL</name>
    <name evidence="7" type="ORF">CA13_39490</name>
</gene>
<dbReference type="PANTHER" id="PTHR43182">
    <property type="entry name" value="COBALT-PRECORRIN-6B C(15)-METHYLTRANSFERASE (DECARBOXYLATING)"/>
    <property type="match status" value="1"/>
</dbReference>
<dbReference type="GO" id="GO:0046025">
    <property type="term" value="F:precorrin-6Y C5,15-methyltransferase (decarboxylating) activity"/>
    <property type="evidence" value="ECO:0007669"/>
    <property type="project" value="UniProtKB-EC"/>
</dbReference>
<keyword evidence="3 7" id="KW-0489">Methyltransferase</keyword>
<dbReference type="Pfam" id="PF01135">
    <property type="entry name" value="PCMT"/>
    <property type="match status" value="1"/>
</dbReference>
<proteinExistence type="predicted"/>
<dbReference type="EMBL" id="SJPJ01000001">
    <property type="protein sequence ID" value="TWT82486.1"/>
    <property type="molecule type" value="Genomic_DNA"/>
</dbReference>
<evidence type="ECO:0000256" key="5">
    <source>
        <dbReference type="ARBA" id="ARBA00022691"/>
    </source>
</evidence>
<evidence type="ECO:0000313" key="7">
    <source>
        <dbReference type="EMBL" id="TWT82486.1"/>
    </source>
</evidence>